<organism evidence="2 3">
    <name type="scientific">Methylobacterium goesingense</name>
    <dbReference type="NCBI Taxonomy" id="243690"/>
    <lineage>
        <taxon>Bacteria</taxon>
        <taxon>Pseudomonadati</taxon>
        <taxon>Pseudomonadota</taxon>
        <taxon>Alphaproteobacteria</taxon>
        <taxon>Hyphomicrobiales</taxon>
        <taxon>Methylobacteriaceae</taxon>
        <taxon>Methylobacterium</taxon>
    </lineage>
</organism>
<name>A0ABV2LE88_9HYPH</name>
<feature type="compositionally biased region" description="Basic residues" evidence="1">
    <location>
        <begin position="55"/>
        <end position="66"/>
    </location>
</feature>
<evidence type="ECO:0000313" key="3">
    <source>
        <dbReference type="Proteomes" id="UP001549145"/>
    </source>
</evidence>
<comment type="caution">
    <text evidence="2">The sequence shown here is derived from an EMBL/GenBank/DDBJ whole genome shotgun (WGS) entry which is preliminary data.</text>
</comment>
<reference evidence="2 3" key="1">
    <citation type="submission" date="2024-06" db="EMBL/GenBank/DDBJ databases">
        <title>Genomic Encyclopedia of Type Strains, Phase IV (KMG-IV): sequencing the most valuable type-strain genomes for metagenomic binning, comparative biology and taxonomic classification.</title>
        <authorList>
            <person name="Goeker M."/>
        </authorList>
    </citation>
    <scope>NUCLEOTIDE SEQUENCE [LARGE SCALE GENOMIC DNA]</scope>
    <source>
        <strain evidence="2 3">DSM 21331</strain>
    </source>
</reference>
<proteinExistence type="predicted"/>
<keyword evidence="3" id="KW-1185">Reference proteome</keyword>
<dbReference type="EMBL" id="JBEPMM010000022">
    <property type="protein sequence ID" value="MET3695071.1"/>
    <property type="molecule type" value="Genomic_DNA"/>
</dbReference>
<evidence type="ECO:0000256" key="1">
    <source>
        <dbReference type="SAM" id="MobiDB-lite"/>
    </source>
</evidence>
<gene>
    <name evidence="2" type="ORF">ABID43_004636</name>
</gene>
<sequence>MPYGRSVGKVALGIQAHECAGGGGSDGRFRPSASKAFVAGTRLCLQHAQHDSGRSGKRCRMGKPHRQGPGPDPGGTPHVKGGERATVPILEGPQAAIRRGLGDIGTLGASDPLGSHAMDGPMIGARFCPVGGWTASRRRLSALNGMLLDSPAHVGLHRRRDVRGPTGRPRRLIRRCYANVFPFATSRTRPARSERGRSYGKVGYDVKTSGIAVENRQIRWDRSERPMGLIGTYPKRANP</sequence>
<feature type="region of interest" description="Disordered" evidence="1">
    <location>
        <begin position="48"/>
        <end position="83"/>
    </location>
</feature>
<dbReference type="Proteomes" id="UP001549145">
    <property type="component" value="Unassembled WGS sequence"/>
</dbReference>
<evidence type="ECO:0000313" key="2">
    <source>
        <dbReference type="EMBL" id="MET3695071.1"/>
    </source>
</evidence>
<accession>A0ABV2LE88</accession>
<protein>
    <submittedName>
        <fullName evidence="2">Uncharacterized protein</fullName>
    </submittedName>
</protein>